<evidence type="ECO:0000259" key="9">
    <source>
        <dbReference type="PROSITE" id="PS50011"/>
    </source>
</evidence>
<protein>
    <submittedName>
        <fullName evidence="10">Receptor-like protein kinase</fullName>
    </submittedName>
</protein>
<feature type="binding site" evidence="7">
    <location>
        <position position="662"/>
    </location>
    <ligand>
        <name>ATP</name>
        <dbReference type="ChEBI" id="CHEBI:30616"/>
    </ligand>
</feature>
<dbReference type="GO" id="GO:0016020">
    <property type="term" value="C:membrane"/>
    <property type="evidence" value="ECO:0007669"/>
    <property type="project" value="UniProtKB-SubCell"/>
</dbReference>
<feature type="compositionally biased region" description="Low complexity" evidence="8">
    <location>
        <begin position="61"/>
        <end position="71"/>
    </location>
</feature>
<dbReference type="SUPFAM" id="SSF52047">
    <property type="entry name" value="RNI-like"/>
    <property type="match status" value="1"/>
</dbReference>
<dbReference type="Pfam" id="PF13855">
    <property type="entry name" value="LRR_8"/>
    <property type="match status" value="3"/>
</dbReference>
<dbReference type="Gene3D" id="1.10.510.10">
    <property type="entry name" value="Transferase(Phosphotransferase) domain 1"/>
    <property type="match status" value="2"/>
</dbReference>
<keyword evidence="4" id="KW-0677">Repeat</keyword>
<dbReference type="SUPFAM" id="SSF56112">
    <property type="entry name" value="Protein kinase-like (PK-like)"/>
    <property type="match status" value="1"/>
</dbReference>
<feature type="compositionally biased region" description="Polar residues" evidence="8">
    <location>
        <begin position="1"/>
        <end position="13"/>
    </location>
</feature>
<evidence type="ECO:0000256" key="6">
    <source>
        <dbReference type="ARBA" id="ARBA00023136"/>
    </source>
</evidence>
<dbReference type="Pfam" id="PF00560">
    <property type="entry name" value="LRR_1"/>
    <property type="match status" value="4"/>
</dbReference>
<organism evidence="10 11">
    <name type="scientific">Quillaja saponaria</name>
    <name type="common">Soap bark tree</name>
    <dbReference type="NCBI Taxonomy" id="32244"/>
    <lineage>
        <taxon>Eukaryota</taxon>
        <taxon>Viridiplantae</taxon>
        <taxon>Streptophyta</taxon>
        <taxon>Embryophyta</taxon>
        <taxon>Tracheophyta</taxon>
        <taxon>Spermatophyta</taxon>
        <taxon>Magnoliopsida</taxon>
        <taxon>eudicotyledons</taxon>
        <taxon>Gunneridae</taxon>
        <taxon>Pentapetalae</taxon>
        <taxon>rosids</taxon>
        <taxon>fabids</taxon>
        <taxon>Fabales</taxon>
        <taxon>Quillajaceae</taxon>
        <taxon>Quillaja</taxon>
    </lineage>
</organism>
<dbReference type="Pfam" id="PF07714">
    <property type="entry name" value="PK_Tyr_Ser-Thr"/>
    <property type="match status" value="2"/>
</dbReference>
<dbReference type="InterPro" id="IPR011009">
    <property type="entry name" value="Kinase-like_dom_sf"/>
</dbReference>
<dbReference type="Gene3D" id="3.30.200.20">
    <property type="entry name" value="Phosphorylase Kinase, domain 1"/>
    <property type="match status" value="1"/>
</dbReference>
<dbReference type="InterPro" id="IPR032675">
    <property type="entry name" value="LRR_dom_sf"/>
</dbReference>
<dbReference type="PANTHER" id="PTHR27008">
    <property type="entry name" value="OS04G0122200 PROTEIN"/>
    <property type="match status" value="1"/>
</dbReference>
<name>A0AAD7KWC7_QUISA</name>
<reference evidence="10" key="1">
    <citation type="journal article" date="2023" name="Science">
        <title>Elucidation of the pathway for biosynthesis of saponin adjuvants from the soapbark tree.</title>
        <authorList>
            <person name="Reed J."/>
            <person name="Orme A."/>
            <person name="El-Demerdash A."/>
            <person name="Owen C."/>
            <person name="Martin L.B.B."/>
            <person name="Misra R.C."/>
            <person name="Kikuchi S."/>
            <person name="Rejzek M."/>
            <person name="Martin A.C."/>
            <person name="Harkess A."/>
            <person name="Leebens-Mack J."/>
            <person name="Louveau T."/>
            <person name="Stephenson M.J."/>
            <person name="Osbourn A."/>
        </authorList>
    </citation>
    <scope>NUCLEOTIDE SEQUENCE</scope>
    <source>
        <strain evidence="10">S10</strain>
    </source>
</reference>
<keyword evidence="11" id="KW-1185">Reference proteome</keyword>
<dbReference type="InterPro" id="IPR017441">
    <property type="entry name" value="Protein_kinase_ATP_BS"/>
</dbReference>
<keyword evidence="10" id="KW-0808">Transferase</keyword>
<evidence type="ECO:0000256" key="5">
    <source>
        <dbReference type="ARBA" id="ARBA00022989"/>
    </source>
</evidence>
<dbReference type="FunFam" id="3.30.200.20:FF:000661">
    <property type="entry name" value="Serine-threonine protein kinase plant-type"/>
    <property type="match status" value="1"/>
</dbReference>
<keyword evidence="7" id="KW-0547">Nucleotide-binding</keyword>
<dbReference type="InterPro" id="IPR001611">
    <property type="entry name" value="Leu-rich_rpt"/>
</dbReference>
<dbReference type="PANTHER" id="PTHR27008:SF585">
    <property type="entry name" value="PROTEIN KINASE DOMAIN-CONTAINING PROTEIN"/>
    <property type="match status" value="1"/>
</dbReference>
<dbReference type="FunFam" id="3.80.10.10:FF:000095">
    <property type="entry name" value="LRR receptor-like serine/threonine-protein kinase GSO1"/>
    <property type="match status" value="2"/>
</dbReference>
<keyword evidence="10" id="KW-0418">Kinase</keyword>
<dbReference type="KEGG" id="qsa:O6P43_031951"/>
<comment type="caution">
    <text evidence="10">The sequence shown here is derived from an EMBL/GenBank/DDBJ whole genome shotgun (WGS) entry which is preliminary data.</text>
</comment>
<keyword evidence="2" id="KW-0433">Leucine-rich repeat</keyword>
<dbReference type="SMART" id="SM00365">
    <property type="entry name" value="LRR_SD22"/>
    <property type="match status" value="7"/>
</dbReference>
<keyword evidence="7" id="KW-0067">ATP-binding</keyword>
<dbReference type="GO" id="GO:0004672">
    <property type="term" value="F:protein kinase activity"/>
    <property type="evidence" value="ECO:0007669"/>
    <property type="project" value="InterPro"/>
</dbReference>
<evidence type="ECO:0000256" key="7">
    <source>
        <dbReference type="PROSITE-ProRule" id="PRU10141"/>
    </source>
</evidence>
<dbReference type="InterPro" id="IPR000719">
    <property type="entry name" value="Prot_kinase_dom"/>
</dbReference>
<proteinExistence type="predicted"/>
<keyword evidence="6" id="KW-0472">Membrane</keyword>
<comment type="subcellular location">
    <subcellularLocation>
        <location evidence="1">Membrane</location>
        <topology evidence="1">Single-pass membrane protein</topology>
    </subcellularLocation>
</comment>
<dbReference type="PROSITE" id="PS00107">
    <property type="entry name" value="PROTEIN_KINASE_ATP"/>
    <property type="match status" value="1"/>
</dbReference>
<dbReference type="Proteomes" id="UP001163823">
    <property type="component" value="Chromosome 13"/>
</dbReference>
<evidence type="ECO:0000256" key="3">
    <source>
        <dbReference type="ARBA" id="ARBA00022692"/>
    </source>
</evidence>
<keyword evidence="5" id="KW-1133">Transmembrane helix</keyword>
<dbReference type="GO" id="GO:0005524">
    <property type="term" value="F:ATP binding"/>
    <property type="evidence" value="ECO:0007669"/>
    <property type="project" value="UniProtKB-UniRule"/>
</dbReference>
<dbReference type="InterPro" id="IPR051809">
    <property type="entry name" value="Plant_receptor-like_S/T_kinase"/>
</dbReference>
<dbReference type="SMART" id="SM00369">
    <property type="entry name" value="LRR_TYP"/>
    <property type="match status" value="11"/>
</dbReference>
<evidence type="ECO:0000313" key="11">
    <source>
        <dbReference type="Proteomes" id="UP001163823"/>
    </source>
</evidence>
<dbReference type="Gene3D" id="3.80.10.10">
    <property type="entry name" value="Ribonuclease Inhibitor"/>
    <property type="match status" value="4"/>
</dbReference>
<keyword evidence="10" id="KW-0675">Receptor</keyword>
<dbReference type="AlphaFoldDB" id="A0AAD7KWC7"/>
<evidence type="ECO:0000256" key="8">
    <source>
        <dbReference type="SAM" id="MobiDB-lite"/>
    </source>
</evidence>
<evidence type="ECO:0000256" key="2">
    <source>
        <dbReference type="ARBA" id="ARBA00022614"/>
    </source>
</evidence>
<gene>
    <name evidence="10" type="ORF">O6P43_031951</name>
</gene>
<dbReference type="EMBL" id="JARAOO010000013">
    <property type="protein sequence ID" value="KAJ7947104.1"/>
    <property type="molecule type" value="Genomic_DNA"/>
</dbReference>
<feature type="region of interest" description="Disordered" evidence="8">
    <location>
        <begin position="1"/>
        <end position="71"/>
    </location>
</feature>
<evidence type="ECO:0000313" key="10">
    <source>
        <dbReference type="EMBL" id="KAJ7947104.1"/>
    </source>
</evidence>
<accession>A0AAD7KWC7</accession>
<feature type="domain" description="Protein kinase" evidence="9">
    <location>
        <begin position="634"/>
        <end position="886"/>
    </location>
</feature>
<dbReference type="PRINTS" id="PR00019">
    <property type="entry name" value="LEURICHRPT"/>
</dbReference>
<evidence type="ECO:0000256" key="4">
    <source>
        <dbReference type="ARBA" id="ARBA00022737"/>
    </source>
</evidence>
<feature type="compositionally biased region" description="Low complexity" evidence="8">
    <location>
        <begin position="26"/>
        <end position="36"/>
    </location>
</feature>
<dbReference type="SUPFAM" id="SSF52058">
    <property type="entry name" value="L domain-like"/>
    <property type="match status" value="1"/>
</dbReference>
<keyword evidence="3" id="KW-0812">Transmembrane</keyword>
<dbReference type="InterPro" id="IPR001245">
    <property type="entry name" value="Ser-Thr/Tyr_kinase_cat_dom"/>
</dbReference>
<dbReference type="PROSITE" id="PS50011">
    <property type="entry name" value="PROTEIN_KINASE_DOM"/>
    <property type="match status" value="1"/>
</dbReference>
<evidence type="ECO:0000256" key="1">
    <source>
        <dbReference type="ARBA" id="ARBA00004167"/>
    </source>
</evidence>
<dbReference type="InterPro" id="IPR003591">
    <property type="entry name" value="Leu-rich_rpt_typical-subtyp"/>
</dbReference>
<sequence>MRSSARLRVSNSPKDNRSSRLAAHPSEQLIQSSSSSKDSRLSRPAAHPRLTARPRPTALPTSSSSKGSSSTSLFGTIPSSLFSNTSLQVLDISGNKLSGNIPSNMFNVASLQHIDLSNNRLSGSVPSTISNISALQLIDLTNNNISGGLPEHMFDHLTKLEELYLSKNQISGEIPSSLFSFRKLQYLSMYFNNFTGRIPAQIGNLTMLKRLLLGANSFEGTIPEESSNLPNLQFLSLPSGKIPSSISNASKLVELDFGINAFSGYIPRELGSLRNLESLSLAENDFTAESSTSELSIIKYLTNCKYLSYLDLSYNPLNAFLPNSLGNLSNTLEYFRIQNSSLMGSIPADIGNFTELTLLGLSYNQLTGIIPATTGKLQKLQGLYISNNQLEGSIPNELCQLENLAALNLGDNKLSGSILACLGSLTSSLRSLLLYSNRLNSTIPSTLWDLSYILNVDLSSNDLEGSIPLEVKNLKVVTVLYLSDNQISGNIPSSIGDLQDLITLSLARNAFEGSITESFGTLLSLESLDLSDNNLFGVIPKSLEALVHLDYLNVSFNNLQGEIPNEGPFKNFSAQFFMKKAALCGAQRFQVVDAKLLHLESKESKDQASKEEISPLATWRRISYRELQQVTDVFSDINLLGSGSFGKVYKGRLSDGIIVAAKVLNVHLEGAFKSFEAECEVLCNIRHHNLVKIISSCSKTDFKALVLSYMPNGSLKKWLYSPNHCLSIYQRLNIVIDVAAALDYLHHGGGDSFTQTMTLATIGYMAPEYGLEGIVSRPGDVYSYGILLMEIFTRKKPTDEMFLGSLSLKHWVKRSFPHAIEEILDANLLEEEEEIFSIMKDSLSSIIGLALACTAESPDERTHVKDVLVVLDKIKSKLLLNEVSME</sequence>